<evidence type="ECO:0000256" key="5">
    <source>
        <dbReference type="ARBA" id="ARBA00022605"/>
    </source>
</evidence>
<comment type="catalytic activity">
    <reaction evidence="10 11">
        <text>(2R)-3-phosphoglycerate + NAD(+) = 3-phosphooxypyruvate + NADH + H(+)</text>
        <dbReference type="Rhea" id="RHEA:12641"/>
        <dbReference type="ChEBI" id="CHEBI:15378"/>
        <dbReference type="ChEBI" id="CHEBI:18110"/>
        <dbReference type="ChEBI" id="CHEBI:57540"/>
        <dbReference type="ChEBI" id="CHEBI:57945"/>
        <dbReference type="ChEBI" id="CHEBI:58272"/>
        <dbReference type="EC" id="1.1.1.95"/>
    </reaction>
</comment>
<dbReference type="Pfam" id="PF19304">
    <property type="entry name" value="PGDH_inter"/>
    <property type="match status" value="1"/>
</dbReference>
<feature type="domain" description="ACT" evidence="12">
    <location>
        <begin position="470"/>
        <end position="551"/>
    </location>
</feature>
<evidence type="ECO:0000256" key="6">
    <source>
        <dbReference type="ARBA" id="ARBA00023002"/>
    </source>
</evidence>
<dbReference type="InterPro" id="IPR006236">
    <property type="entry name" value="PGDH"/>
</dbReference>
<evidence type="ECO:0000256" key="1">
    <source>
        <dbReference type="ARBA" id="ARBA00003800"/>
    </source>
</evidence>
<dbReference type="Gene3D" id="3.40.50.720">
    <property type="entry name" value="NAD(P)-binding Rossmann-like Domain"/>
    <property type="match status" value="2"/>
</dbReference>
<dbReference type="PROSITE" id="PS00671">
    <property type="entry name" value="D_2_HYDROXYACID_DH_3"/>
    <property type="match status" value="1"/>
</dbReference>
<dbReference type="Proteomes" id="UP000236728">
    <property type="component" value="Unassembled WGS sequence"/>
</dbReference>
<organism evidence="13 14">
    <name type="scientific">Bryocella elongata</name>
    <dbReference type="NCBI Taxonomy" id="863522"/>
    <lineage>
        <taxon>Bacteria</taxon>
        <taxon>Pseudomonadati</taxon>
        <taxon>Acidobacteriota</taxon>
        <taxon>Terriglobia</taxon>
        <taxon>Terriglobales</taxon>
        <taxon>Acidobacteriaceae</taxon>
        <taxon>Bryocella</taxon>
    </lineage>
</organism>
<dbReference type="InterPro" id="IPR045626">
    <property type="entry name" value="PGDH_ASB_dom"/>
</dbReference>
<keyword evidence="7 11" id="KW-0520">NAD</keyword>
<dbReference type="PANTHER" id="PTHR42789:SF1">
    <property type="entry name" value="D-ISOMER SPECIFIC 2-HYDROXYACID DEHYDROGENASE FAMILY PROTEIN (AFU_ORTHOLOGUE AFUA_6G10090)"/>
    <property type="match status" value="1"/>
</dbReference>
<dbReference type="InterPro" id="IPR036291">
    <property type="entry name" value="NAD(P)-bd_dom_sf"/>
</dbReference>
<dbReference type="Pfam" id="PF00389">
    <property type="entry name" value="2-Hacid_dh"/>
    <property type="match status" value="1"/>
</dbReference>
<evidence type="ECO:0000256" key="4">
    <source>
        <dbReference type="ARBA" id="ARBA00021582"/>
    </source>
</evidence>
<evidence type="ECO:0000256" key="8">
    <source>
        <dbReference type="ARBA" id="ARBA00023299"/>
    </source>
</evidence>
<dbReference type="EC" id="1.1.1.95" evidence="11"/>
<keyword evidence="8 11" id="KW-0718">Serine biosynthesis</keyword>
<dbReference type="SUPFAM" id="SSF55021">
    <property type="entry name" value="ACT-like"/>
    <property type="match status" value="1"/>
</dbReference>
<dbReference type="SUPFAM" id="SSF52283">
    <property type="entry name" value="Formate/glycerate dehydrogenase catalytic domain-like"/>
    <property type="match status" value="1"/>
</dbReference>
<comment type="function">
    <text evidence="1">Catalyzes the reversible oxidation of 3-phospho-D-glycerate to 3-phosphonooxypyruvate, the first step of the phosphorylated L-serine biosynthesis pathway. Also catalyzes the reversible oxidation of 2-hydroxyglutarate to 2-oxoglutarate.</text>
</comment>
<dbReference type="InterPro" id="IPR002912">
    <property type="entry name" value="ACT_dom"/>
</dbReference>
<dbReference type="InterPro" id="IPR029752">
    <property type="entry name" value="D-isomer_DH_CS1"/>
</dbReference>
<dbReference type="InterPro" id="IPR050857">
    <property type="entry name" value="D-2-hydroxyacid_DH"/>
</dbReference>
<sequence length="554" mass="57988">MKIVLAEKVSPATAAIFQKEAGWNVVTADQIPAGGLKAALADADALVVRSAVQADADLLEAAPKLRIIGRAGVGVDNIDTDAATKRGIVVMNTPGANAVAVAELTLGLMISMSRSIPRANASMHAGKWDKKSLQGSELRGKTLGIVGLGRIGLEVARRAKAFGMTLIGYDPFVAPVIARENGVTLAAIDEVFSSSDFLSLHVGLTPQTEGLINQHSLAIMKKGVRIINCARGELIVDAALVEAVKSGHVAGAALDVFRSEPLKESPYFELEQVMLSPHIAGSTDEAQEAIGIQLANQVRDFLKLGVVQNAVNVASLSEEEYAELSPYIEMASRLGQLLGHSAGRAAQSEELGTVESISLTYTGRLAAMKTEMIRNAAIAGVLRGADGVNRINAATAAEERGIRLQEDKREYVPGGTGATLKLSIHWSRKGGSHAGETGGWTGTGTVLHGKSPRLLSYDGIDIEAELAETLVIIRNKDVPGVIGRIGTLLGEAQLNIANFALGRKAKATAGEGSALAVVQLDLEPGDAETLNKAIDSLHGVEAITSVRVVELGQL</sequence>
<gene>
    <name evidence="13" type="ORF">SAMN05421819_2355</name>
</gene>
<dbReference type="PROSITE" id="PS00065">
    <property type="entry name" value="D_2_HYDROXYACID_DH_1"/>
    <property type="match status" value="1"/>
</dbReference>
<dbReference type="Gene3D" id="3.30.1330.90">
    <property type="entry name" value="D-3-phosphoglycerate dehydrogenase, domain 3"/>
    <property type="match status" value="1"/>
</dbReference>
<dbReference type="SUPFAM" id="SSF143548">
    <property type="entry name" value="Serine metabolism enzymes domain"/>
    <property type="match status" value="1"/>
</dbReference>
<dbReference type="EMBL" id="FNVA01000003">
    <property type="protein sequence ID" value="SEG24377.1"/>
    <property type="molecule type" value="Genomic_DNA"/>
</dbReference>
<dbReference type="InterPro" id="IPR029009">
    <property type="entry name" value="ASB_dom_sf"/>
</dbReference>
<keyword evidence="14" id="KW-1185">Reference proteome</keyword>
<dbReference type="PROSITE" id="PS51671">
    <property type="entry name" value="ACT"/>
    <property type="match status" value="1"/>
</dbReference>
<dbReference type="InterPro" id="IPR006139">
    <property type="entry name" value="D-isomer_2_OHA_DH_cat_dom"/>
</dbReference>
<dbReference type="PANTHER" id="PTHR42789">
    <property type="entry name" value="D-ISOMER SPECIFIC 2-HYDROXYACID DEHYDROGENASE FAMILY PROTEIN (AFU_ORTHOLOGUE AFUA_6G10090)"/>
    <property type="match status" value="1"/>
</dbReference>
<dbReference type="OrthoDB" id="9805416at2"/>
<reference evidence="13 14" key="1">
    <citation type="submission" date="2016-10" db="EMBL/GenBank/DDBJ databases">
        <authorList>
            <person name="de Groot N.N."/>
        </authorList>
    </citation>
    <scope>NUCLEOTIDE SEQUENCE [LARGE SCALE GENOMIC DNA]</scope>
    <source>
        <strain evidence="13 14">DSM 22489</strain>
    </source>
</reference>
<dbReference type="GO" id="GO:0004617">
    <property type="term" value="F:phosphoglycerate dehydrogenase activity"/>
    <property type="evidence" value="ECO:0007669"/>
    <property type="project" value="UniProtKB-UniRule"/>
</dbReference>
<dbReference type="Gene3D" id="3.30.70.260">
    <property type="match status" value="1"/>
</dbReference>
<evidence type="ECO:0000256" key="9">
    <source>
        <dbReference type="ARBA" id="ARBA00048126"/>
    </source>
</evidence>
<keyword evidence="6 11" id="KW-0560">Oxidoreductase</keyword>
<comment type="catalytic activity">
    <reaction evidence="9">
        <text>(R)-2-hydroxyglutarate + NAD(+) = 2-oxoglutarate + NADH + H(+)</text>
        <dbReference type="Rhea" id="RHEA:49612"/>
        <dbReference type="ChEBI" id="CHEBI:15378"/>
        <dbReference type="ChEBI" id="CHEBI:15801"/>
        <dbReference type="ChEBI" id="CHEBI:16810"/>
        <dbReference type="ChEBI" id="CHEBI:57540"/>
        <dbReference type="ChEBI" id="CHEBI:57945"/>
        <dbReference type="EC" id="1.1.1.399"/>
    </reaction>
</comment>
<comment type="pathway">
    <text evidence="2 11">Amino-acid biosynthesis; L-serine biosynthesis; L-serine from 3-phospho-D-glycerate: step 1/3.</text>
</comment>
<evidence type="ECO:0000259" key="12">
    <source>
        <dbReference type="PROSITE" id="PS51671"/>
    </source>
</evidence>
<evidence type="ECO:0000256" key="7">
    <source>
        <dbReference type="ARBA" id="ARBA00023027"/>
    </source>
</evidence>
<dbReference type="GO" id="GO:0051287">
    <property type="term" value="F:NAD binding"/>
    <property type="evidence" value="ECO:0007669"/>
    <property type="project" value="UniProtKB-UniRule"/>
</dbReference>
<evidence type="ECO:0000313" key="13">
    <source>
        <dbReference type="EMBL" id="SEG24377.1"/>
    </source>
</evidence>
<protein>
    <recommendedName>
        <fullName evidence="4 11">D-3-phosphoglycerate dehydrogenase</fullName>
        <ecNumber evidence="11">1.1.1.95</ecNumber>
    </recommendedName>
</protein>
<dbReference type="RefSeq" id="WP_103933211.1">
    <property type="nucleotide sequence ID" value="NZ_FNVA01000003.1"/>
</dbReference>
<dbReference type="SUPFAM" id="SSF51735">
    <property type="entry name" value="NAD(P)-binding Rossmann-fold domains"/>
    <property type="match status" value="1"/>
</dbReference>
<dbReference type="GO" id="GO:0006564">
    <property type="term" value="P:L-serine biosynthetic process"/>
    <property type="evidence" value="ECO:0007669"/>
    <property type="project" value="UniProtKB-UniRule"/>
</dbReference>
<evidence type="ECO:0000256" key="3">
    <source>
        <dbReference type="ARBA" id="ARBA00005854"/>
    </source>
</evidence>
<dbReference type="InterPro" id="IPR006140">
    <property type="entry name" value="D-isomer_DH_NAD-bd"/>
</dbReference>
<comment type="similarity">
    <text evidence="3 11">Belongs to the D-isomer specific 2-hydroxyacid dehydrogenase family.</text>
</comment>
<evidence type="ECO:0000313" key="14">
    <source>
        <dbReference type="Proteomes" id="UP000236728"/>
    </source>
</evidence>
<evidence type="ECO:0000256" key="2">
    <source>
        <dbReference type="ARBA" id="ARBA00005216"/>
    </source>
</evidence>
<dbReference type="UniPathway" id="UPA00135">
    <property type="reaction ID" value="UER00196"/>
</dbReference>
<dbReference type="NCBIfam" id="TIGR01327">
    <property type="entry name" value="PGDH"/>
    <property type="match status" value="1"/>
</dbReference>
<keyword evidence="5 11" id="KW-0028">Amino-acid biosynthesis</keyword>
<name>A0A1H5YLK1_9BACT</name>
<evidence type="ECO:0000256" key="11">
    <source>
        <dbReference type="RuleBase" id="RU363003"/>
    </source>
</evidence>
<proteinExistence type="inferred from homology"/>
<dbReference type="Pfam" id="PF02826">
    <property type="entry name" value="2-Hacid_dh_C"/>
    <property type="match status" value="1"/>
</dbReference>
<dbReference type="CDD" id="cd04902">
    <property type="entry name" value="ACT_3PGDH-xct"/>
    <property type="match status" value="1"/>
</dbReference>
<dbReference type="AlphaFoldDB" id="A0A1H5YLK1"/>
<accession>A0A1H5YLK1</accession>
<dbReference type="InterPro" id="IPR045865">
    <property type="entry name" value="ACT-like_dom_sf"/>
</dbReference>
<dbReference type="FunFam" id="3.40.50.720:FF:000021">
    <property type="entry name" value="D-3-phosphoglycerate dehydrogenase"/>
    <property type="match status" value="1"/>
</dbReference>
<dbReference type="InterPro" id="IPR029753">
    <property type="entry name" value="D-isomer_DH_CS"/>
</dbReference>
<evidence type="ECO:0000256" key="10">
    <source>
        <dbReference type="ARBA" id="ARBA00048731"/>
    </source>
</evidence>
<dbReference type="CDD" id="cd12173">
    <property type="entry name" value="PGDH_4"/>
    <property type="match status" value="1"/>
</dbReference>